<dbReference type="RefSeq" id="WP_271712469.1">
    <property type="nucleotide sequence ID" value="NZ_AP024169.1"/>
</dbReference>
<dbReference type="AlphaFoldDB" id="A0A7R7ID99"/>
<feature type="active site" description="Proton acceptor" evidence="13">
    <location>
        <position position="124"/>
    </location>
</feature>
<organism evidence="18 19">
    <name type="scientific">Anaeromicropila herbilytica</name>
    <dbReference type="NCBI Taxonomy" id="2785025"/>
    <lineage>
        <taxon>Bacteria</taxon>
        <taxon>Bacillati</taxon>
        <taxon>Bacillota</taxon>
        <taxon>Clostridia</taxon>
        <taxon>Lachnospirales</taxon>
        <taxon>Lachnospiraceae</taxon>
        <taxon>Anaeromicropila</taxon>
    </lineage>
</organism>
<dbReference type="GO" id="GO:0071555">
    <property type="term" value="P:cell wall organization"/>
    <property type="evidence" value="ECO:0007669"/>
    <property type="project" value="UniProtKB-KW"/>
</dbReference>
<feature type="active site" description="Acyl-ester intermediate" evidence="13">
    <location>
        <position position="121"/>
    </location>
</feature>
<dbReference type="GO" id="GO:0009252">
    <property type="term" value="P:peptidoglycan biosynthetic process"/>
    <property type="evidence" value="ECO:0007669"/>
    <property type="project" value="UniProtKB-UniPathway"/>
</dbReference>
<proteinExistence type="inferred from homology"/>
<keyword evidence="11" id="KW-0961">Cell wall biogenesis/degradation</keyword>
<evidence type="ECO:0000256" key="11">
    <source>
        <dbReference type="ARBA" id="ARBA00023316"/>
    </source>
</evidence>
<dbReference type="InterPro" id="IPR001967">
    <property type="entry name" value="Peptidase_S11_N"/>
</dbReference>
<feature type="active site" evidence="13">
    <location>
        <position position="176"/>
    </location>
</feature>
<dbReference type="PRINTS" id="PR00725">
    <property type="entry name" value="DADACBPTASE1"/>
</dbReference>
<dbReference type="Proteomes" id="UP000595897">
    <property type="component" value="Chromosome"/>
</dbReference>
<dbReference type="InterPro" id="IPR015956">
    <property type="entry name" value="Peniciliin-bd_prot_C_sf"/>
</dbReference>
<protein>
    <recommendedName>
        <fullName evidence="4">serine-type D-Ala-D-Ala carboxypeptidase</fullName>
        <ecNumber evidence="4">3.4.16.4</ecNumber>
    </recommendedName>
</protein>
<sequence length="442" mass="49048">MKLKFSTLIKILIILAIIAYGFYVYWINTDHSTKSADSNATEQTAINQNTTNQVAVDDTKNNKIINTLALDSKPVDDTNSSSADYIMEKLNLHAKAALLMDASNYRVLYEKNGYSEMPMASTTKIMTLIVTLENASLDDVVTVSKYAAGMPDVQLGIKAGEQYKLGDLVYSLMLESHNDVAVAIAEHVGGSVEAFAKMMNTKAKELGCNHTNFVTPNGLDAENHFTTAEDLAKIGSYAIKNDEFLRITNASSHTFKELSKGRTYTVNNKDRFLQLMDGAIGIKTGFTGKAGFCFVGALERDGKKFVSVVLACGWPPNKSYKWHDTKLLMKYGLDYYSLKNITGDTKAISSIPVTDGQDASVNVSYKLSEIKLLLNDKETSRIEYDIPNSLEAPIKKDAVVGHITYYVNEQPYKKIPVYATDSVKKINFIYCLNKVLSSWFFQ</sequence>
<gene>
    <name evidence="18" type="ORF">bsdtb5_26370</name>
</gene>
<dbReference type="GO" id="GO:0009002">
    <property type="term" value="F:serine-type D-Ala-D-Ala carboxypeptidase activity"/>
    <property type="evidence" value="ECO:0007669"/>
    <property type="project" value="UniProtKB-EC"/>
</dbReference>
<feature type="domain" description="Peptidase S11 D-Ala-D-Ala carboxypeptidase A C-terminal" evidence="17">
    <location>
        <begin position="336"/>
        <end position="425"/>
    </location>
</feature>
<dbReference type="InterPro" id="IPR012907">
    <property type="entry name" value="Peptidase_S11_C"/>
</dbReference>
<name>A0A7R7ID99_9FIRM</name>
<dbReference type="InterPro" id="IPR037167">
    <property type="entry name" value="Peptidase_S11_C_sf"/>
</dbReference>
<keyword evidence="16" id="KW-0812">Transmembrane</keyword>
<keyword evidence="10" id="KW-0573">Peptidoglycan synthesis</keyword>
<dbReference type="InterPro" id="IPR012338">
    <property type="entry name" value="Beta-lactam/transpept-like"/>
</dbReference>
<comment type="similarity">
    <text evidence="3 15">Belongs to the peptidase S11 family.</text>
</comment>
<accession>A0A7R7ID99</accession>
<dbReference type="PANTHER" id="PTHR21581:SF33">
    <property type="entry name" value="D-ALANYL-D-ALANINE CARBOXYPEPTIDASE DACB"/>
    <property type="match status" value="1"/>
</dbReference>
<evidence type="ECO:0000256" key="2">
    <source>
        <dbReference type="ARBA" id="ARBA00004752"/>
    </source>
</evidence>
<evidence type="ECO:0000259" key="17">
    <source>
        <dbReference type="SMART" id="SM00936"/>
    </source>
</evidence>
<dbReference type="UniPathway" id="UPA00219"/>
<dbReference type="Pfam" id="PF07943">
    <property type="entry name" value="PBP5_C"/>
    <property type="match status" value="1"/>
</dbReference>
<evidence type="ECO:0000256" key="13">
    <source>
        <dbReference type="PIRSR" id="PIRSR618044-1"/>
    </source>
</evidence>
<dbReference type="Gene3D" id="2.60.410.10">
    <property type="entry name" value="D-Ala-D-Ala carboxypeptidase, C-terminal domain"/>
    <property type="match status" value="1"/>
</dbReference>
<dbReference type="GO" id="GO:0006508">
    <property type="term" value="P:proteolysis"/>
    <property type="evidence" value="ECO:0007669"/>
    <property type="project" value="UniProtKB-KW"/>
</dbReference>
<dbReference type="EC" id="3.4.16.4" evidence="4"/>
<dbReference type="PANTHER" id="PTHR21581">
    <property type="entry name" value="D-ALANYL-D-ALANINE CARBOXYPEPTIDASE"/>
    <property type="match status" value="1"/>
</dbReference>
<dbReference type="SMART" id="SM00936">
    <property type="entry name" value="PBP5_C"/>
    <property type="match status" value="1"/>
</dbReference>
<dbReference type="EMBL" id="AP024169">
    <property type="protein sequence ID" value="BCN31342.1"/>
    <property type="molecule type" value="Genomic_DNA"/>
</dbReference>
<evidence type="ECO:0000256" key="12">
    <source>
        <dbReference type="ARBA" id="ARBA00034000"/>
    </source>
</evidence>
<keyword evidence="19" id="KW-1185">Reference proteome</keyword>
<evidence type="ECO:0000256" key="3">
    <source>
        <dbReference type="ARBA" id="ARBA00007164"/>
    </source>
</evidence>
<evidence type="ECO:0000256" key="6">
    <source>
        <dbReference type="ARBA" id="ARBA00022670"/>
    </source>
</evidence>
<dbReference type="KEGG" id="ahb:bsdtb5_26370"/>
<dbReference type="Pfam" id="PF00768">
    <property type="entry name" value="Peptidase_S11"/>
    <property type="match status" value="1"/>
</dbReference>
<evidence type="ECO:0000256" key="10">
    <source>
        <dbReference type="ARBA" id="ARBA00022984"/>
    </source>
</evidence>
<evidence type="ECO:0000256" key="8">
    <source>
        <dbReference type="ARBA" id="ARBA00022801"/>
    </source>
</evidence>
<feature type="binding site" evidence="14">
    <location>
        <position position="283"/>
    </location>
    <ligand>
        <name>substrate</name>
    </ligand>
</feature>
<comment type="catalytic activity">
    <reaction evidence="12">
        <text>Preferential cleavage: (Ac)2-L-Lys-D-Ala-|-D-Ala. Also transpeptidation of peptidyl-alanyl moieties that are N-acyl substituents of D-alanine.</text>
        <dbReference type="EC" id="3.4.16.4"/>
    </reaction>
</comment>
<evidence type="ECO:0000313" key="18">
    <source>
        <dbReference type="EMBL" id="BCN31342.1"/>
    </source>
</evidence>
<evidence type="ECO:0000313" key="19">
    <source>
        <dbReference type="Proteomes" id="UP000595897"/>
    </source>
</evidence>
<keyword evidence="8" id="KW-0378">Hydrolase</keyword>
<keyword evidence="9" id="KW-0133">Cell shape</keyword>
<dbReference type="Gene3D" id="3.40.710.10">
    <property type="entry name" value="DD-peptidase/beta-lactamase superfamily"/>
    <property type="match status" value="1"/>
</dbReference>
<evidence type="ECO:0000256" key="4">
    <source>
        <dbReference type="ARBA" id="ARBA00012448"/>
    </source>
</evidence>
<dbReference type="SUPFAM" id="SSF69189">
    <property type="entry name" value="Penicillin-binding protein associated domain"/>
    <property type="match status" value="1"/>
</dbReference>
<reference evidence="18 19" key="1">
    <citation type="submission" date="2020-11" db="EMBL/GenBank/DDBJ databases">
        <title>Draft genome sequencing of a Lachnospiraceae strain isolated from anoxic soil subjected to BSD treatment.</title>
        <authorList>
            <person name="Uek A."/>
            <person name="Tonouchi A."/>
        </authorList>
    </citation>
    <scope>NUCLEOTIDE SEQUENCE [LARGE SCALE GENOMIC DNA]</scope>
    <source>
        <strain evidence="18 19">TB5</strain>
    </source>
</reference>
<evidence type="ECO:0000256" key="5">
    <source>
        <dbReference type="ARBA" id="ARBA00022645"/>
    </source>
</evidence>
<keyword evidence="16" id="KW-1133">Transmembrane helix</keyword>
<comment type="pathway">
    <text evidence="2">Cell wall biogenesis; peptidoglycan biosynthesis.</text>
</comment>
<dbReference type="InterPro" id="IPR018044">
    <property type="entry name" value="Peptidase_S11"/>
</dbReference>
<dbReference type="GO" id="GO:0008360">
    <property type="term" value="P:regulation of cell shape"/>
    <property type="evidence" value="ECO:0007669"/>
    <property type="project" value="UniProtKB-KW"/>
</dbReference>
<evidence type="ECO:0000256" key="14">
    <source>
        <dbReference type="PIRSR" id="PIRSR618044-2"/>
    </source>
</evidence>
<keyword evidence="16" id="KW-0472">Membrane</keyword>
<evidence type="ECO:0000256" key="7">
    <source>
        <dbReference type="ARBA" id="ARBA00022729"/>
    </source>
</evidence>
<keyword evidence="5" id="KW-0121">Carboxypeptidase</keyword>
<comment type="function">
    <text evidence="1">Removes C-terminal D-alanyl residues from sugar-peptide cell wall precursors.</text>
</comment>
<keyword evidence="6" id="KW-0645">Protease</keyword>
<evidence type="ECO:0000256" key="1">
    <source>
        <dbReference type="ARBA" id="ARBA00003217"/>
    </source>
</evidence>
<evidence type="ECO:0000256" key="9">
    <source>
        <dbReference type="ARBA" id="ARBA00022960"/>
    </source>
</evidence>
<evidence type="ECO:0000256" key="15">
    <source>
        <dbReference type="RuleBase" id="RU004016"/>
    </source>
</evidence>
<keyword evidence="7" id="KW-0732">Signal</keyword>
<feature type="transmembrane region" description="Helical" evidence="16">
    <location>
        <begin position="7"/>
        <end position="26"/>
    </location>
</feature>
<evidence type="ECO:0000256" key="16">
    <source>
        <dbReference type="SAM" id="Phobius"/>
    </source>
</evidence>
<dbReference type="SUPFAM" id="SSF56601">
    <property type="entry name" value="beta-lactamase/transpeptidase-like"/>
    <property type="match status" value="1"/>
</dbReference>